<reference evidence="15" key="1">
    <citation type="journal article" date="2024" name="Gigascience">
        <title>Chromosome-level genome of the poultry shaft louse Menopon gallinae provides insight into the host-switching and adaptive evolution of parasitic lice.</title>
        <authorList>
            <person name="Xu Y."/>
            <person name="Ma L."/>
            <person name="Liu S."/>
            <person name="Liang Y."/>
            <person name="Liu Q."/>
            <person name="He Z."/>
            <person name="Tian L."/>
            <person name="Duan Y."/>
            <person name="Cai W."/>
            <person name="Li H."/>
            <person name="Song F."/>
        </authorList>
    </citation>
    <scope>NUCLEOTIDE SEQUENCE</scope>
    <source>
        <strain evidence="15">Cailab_2023a</strain>
    </source>
</reference>
<accession>A0AAW2HT54</accession>
<proteinExistence type="predicted"/>
<dbReference type="InterPro" id="IPR012934">
    <property type="entry name" value="Znf_AD"/>
</dbReference>
<evidence type="ECO:0000256" key="1">
    <source>
        <dbReference type="ARBA" id="ARBA00004123"/>
    </source>
</evidence>
<keyword evidence="8" id="KW-0804">Transcription</keyword>
<dbReference type="GO" id="GO:0008270">
    <property type="term" value="F:zinc ion binding"/>
    <property type="evidence" value="ECO:0007669"/>
    <property type="project" value="UniProtKB-UniRule"/>
</dbReference>
<dbReference type="PANTHER" id="PTHR24399">
    <property type="entry name" value="ZINC FINGER AND BTB DOMAIN-CONTAINING"/>
    <property type="match status" value="1"/>
</dbReference>
<evidence type="ECO:0000256" key="12">
    <source>
        <dbReference type="SAM" id="MobiDB-lite"/>
    </source>
</evidence>
<evidence type="ECO:0000256" key="7">
    <source>
        <dbReference type="ARBA" id="ARBA00023125"/>
    </source>
</evidence>
<feature type="region of interest" description="Disordered" evidence="12">
    <location>
        <begin position="130"/>
        <end position="161"/>
    </location>
</feature>
<feature type="domain" description="C2H2-type" evidence="13">
    <location>
        <begin position="398"/>
        <end position="421"/>
    </location>
</feature>
<keyword evidence="3" id="KW-0677">Repeat</keyword>
<dbReference type="SUPFAM" id="SSF57716">
    <property type="entry name" value="Glucocorticoid receptor-like (DNA-binding domain)"/>
    <property type="match status" value="1"/>
</dbReference>
<evidence type="ECO:0000256" key="6">
    <source>
        <dbReference type="ARBA" id="ARBA00023015"/>
    </source>
</evidence>
<dbReference type="GO" id="GO:0001227">
    <property type="term" value="F:DNA-binding transcription repressor activity, RNA polymerase II-specific"/>
    <property type="evidence" value="ECO:0007669"/>
    <property type="project" value="TreeGrafter"/>
</dbReference>
<dbReference type="PANTHER" id="PTHR24399:SF70">
    <property type="entry name" value="C2H2-TYPE DOMAIN-CONTAINING PROTEIN"/>
    <property type="match status" value="1"/>
</dbReference>
<feature type="region of interest" description="Disordered" evidence="12">
    <location>
        <begin position="166"/>
        <end position="185"/>
    </location>
</feature>
<keyword evidence="2 11" id="KW-0479">Metal-binding</keyword>
<dbReference type="AlphaFoldDB" id="A0AAW2HT54"/>
<organism evidence="15">
    <name type="scientific">Menopon gallinae</name>
    <name type="common">poultry shaft louse</name>
    <dbReference type="NCBI Taxonomy" id="328185"/>
    <lineage>
        <taxon>Eukaryota</taxon>
        <taxon>Metazoa</taxon>
        <taxon>Ecdysozoa</taxon>
        <taxon>Arthropoda</taxon>
        <taxon>Hexapoda</taxon>
        <taxon>Insecta</taxon>
        <taxon>Pterygota</taxon>
        <taxon>Neoptera</taxon>
        <taxon>Paraneoptera</taxon>
        <taxon>Psocodea</taxon>
        <taxon>Troctomorpha</taxon>
        <taxon>Phthiraptera</taxon>
        <taxon>Amblycera</taxon>
        <taxon>Menoponidae</taxon>
        <taxon>Menopon</taxon>
    </lineage>
</organism>
<evidence type="ECO:0000313" key="15">
    <source>
        <dbReference type="EMBL" id="KAL0272773.1"/>
    </source>
</evidence>
<dbReference type="InterPro" id="IPR013087">
    <property type="entry name" value="Znf_C2H2_type"/>
</dbReference>
<feature type="binding site" evidence="11">
    <location>
        <position position="72"/>
    </location>
    <ligand>
        <name>Zn(2+)</name>
        <dbReference type="ChEBI" id="CHEBI:29105"/>
    </ligand>
</feature>
<dbReference type="SMART" id="SM00355">
    <property type="entry name" value="ZnF_C2H2"/>
    <property type="match status" value="10"/>
</dbReference>
<gene>
    <name evidence="15" type="ORF">PYX00_005620</name>
</gene>
<feature type="domain" description="C2H2-type" evidence="13">
    <location>
        <begin position="371"/>
        <end position="398"/>
    </location>
</feature>
<protein>
    <recommendedName>
        <fullName evidence="16">Zinc finger protein</fullName>
    </recommendedName>
</protein>
<feature type="domain" description="C2H2-type" evidence="13">
    <location>
        <begin position="435"/>
        <end position="462"/>
    </location>
</feature>
<feature type="compositionally biased region" description="Low complexity" evidence="12">
    <location>
        <begin position="130"/>
        <end position="140"/>
    </location>
</feature>
<evidence type="ECO:0000256" key="10">
    <source>
        <dbReference type="PROSITE-ProRule" id="PRU00042"/>
    </source>
</evidence>
<dbReference type="SMART" id="SM00868">
    <property type="entry name" value="zf-AD"/>
    <property type="match status" value="1"/>
</dbReference>
<evidence type="ECO:0000256" key="8">
    <source>
        <dbReference type="ARBA" id="ARBA00023163"/>
    </source>
</evidence>
<keyword evidence="9" id="KW-0539">Nucleus</keyword>
<evidence type="ECO:0000256" key="5">
    <source>
        <dbReference type="ARBA" id="ARBA00022833"/>
    </source>
</evidence>
<dbReference type="FunFam" id="3.30.160.60:FF:000145">
    <property type="entry name" value="Zinc finger protein 574"/>
    <property type="match status" value="1"/>
</dbReference>
<keyword evidence="7" id="KW-0238">DNA-binding</keyword>
<dbReference type="GO" id="GO:0005654">
    <property type="term" value="C:nucleoplasm"/>
    <property type="evidence" value="ECO:0007669"/>
    <property type="project" value="TreeGrafter"/>
</dbReference>
<feature type="binding site" evidence="11">
    <location>
        <position position="26"/>
    </location>
    <ligand>
        <name>Zn(2+)</name>
        <dbReference type="ChEBI" id="CHEBI:29105"/>
    </ligand>
</feature>
<keyword evidence="4 10" id="KW-0863">Zinc-finger</keyword>
<dbReference type="Gene3D" id="3.40.1800.20">
    <property type="match status" value="1"/>
</dbReference>
<evidence type="ECO:0008006" key="16">
    <source>
        <dbReference type="Google" id="ProtNLM"/>
    </source>
</evidence>
<feature type="binding site" evidence="11">
    <location>
        <position position="69"/>
    </location>
    <ligand>
        <name>Zn(2+)</name>
        <dbReference type="ChEBI" id="CHEBI:29105"/>
    </ligand>
</feature>
<dbReference type="PROSITE" id="PS51915">
    <property type="entry name" value="ZAD"/>
    <property type="match status" value="1"/>
</dbReference>
<dbReference type="EMBL" id="JARGDH010000003">
    <property type="protein sequence ID" value="KAL0272773.1"/>
    <property type="molecule type" value="Genomic_DNA"/>
</dbReference>
<dbReference type="Pfam" id="PF13912">
    <property type="entry name" value="zf-C2H2_6"/>
    <property type="match status" value="2"/>
</dbReference>
<keyword evidence="6" id="KW-0805">Transcription regulation</keyword>
<dbReference type="GO" id="GO:0000978">
    <property type="term" value="F:RNA polymerase II cis-regulatory region sequence-specific DNA binding"/>
    <property type="evidence" value="ECO:0007669"/>
    <property type="project" value="TreeGrafter"/>
</dbReference>
<dbReference type="FunFam" id="3.30.160.60:FF:000264">
    <property type="entry name" value="Zinc finger protein 236"/>
    <property type="match status" value="1"/>
</dbReference>
<comment type="caution">
    <text evidence="15">The sequence shown here is derived from an EMBL/GenBank/DDBJ whole genome shotgun (WGS) entry which is preliminary data.</text>
</comment>
<evidence type="ECO:0000256" key="11">
    <source>
        <dbReference type="PROSITE-ProRule" id="PRU01263"/>
    </source>
</evidence>
<evidence type="ECO:0000259" key="13">
    <source>
        <dbReference type="PROSITE" id="PS50157"/>
    </source>
</evidence>
<feature type="binding site" evidence="11">
    <location>
        <position position="23"/>
    </location>
    <ligand>
        <name>Zn(2+)</name>
        <dbReference type="ChEBI" id="CHEBI:29105"/>
    </ligand>
</feature>
<feature type="domain" description="C2H2-type" evidence="13">
    <location>
        <begin position="194"/>
        <end position="222"/>
    </location>
</feature>
<dbReference type="Pfam" id="PF07776">
    <property type="entry name" value="zf-AD"/>
    <property type="match status" value="1"/>
</dbReference>
<keyword evidence="5 11" id="KW-0862">Zinc</keyword>
<dbReference type="Pfam" id="PF00096">
    <property type="entry name" value="zf-C2H2"/>
    <property type="match status" value="2"/>
</dbReference>
<sequence length="523" mass="59191">MTENTDVSQVRVCDIRTCENNICRICMTFTELVLPIFEGEGVRQNLEEKIQKYLPVKISVTDSLPQQLCFNCADALISWDSLITICLESDRKLKGMLSMSQGEDGNADNSEVVEEPDNANIKTELMDVSAASNSESVANEKSGNEKPPSEIPKNTDDGILPEIKTEVSDYDAGEGQGADDSGEMEVEKEGQNSFACETCGKLFKTKRYLTKHMKATHKETPAAEAKKCGLCPNVYKTRANLEKHYAKEHLNNQVECPVCHTSVHSKKLETHLKSRHGVKMEVENEEKYKCKFCEKWFKNIYVRNSHIKEVHLSEPIKCKLCDFQGVRAVLRRHRSEVHAKKRFPCSLCNAAFKTLHTLKTHKVSHSDLRSFTCDICGKGFKRLNNVRDHMKCHEQKSNQCQICGNFFARKRYLAIHEKTIHNFYADGVIPEEKGFECGICGAKIKWKKNLLAHMRIHTGEKPYVCKICKKDFACHGSLRTHMSKHGVCAIKESNILSSAAEGIQEPQSNHTVAMGLFNHFNIQ</sequence>
<evidence type="ECO:0000256" key="2">
    <source>
        <dbReference type="ARBA" id="ARBA00022723"/>
    </source>
</evidence>
<name>A0AAW2HT54_9NEOP</name>
<feature type="domain" description="C2H2-type" evidence="13">
    <location>
        <begin position="463"/>
        <end position="485"/>
    </location>
</feature>
<dbReference type="Gene3D" id="3.30.160.60">
    <property type="entry name" value="Classic Zinc Finger"/>
    <property type="match status" value="6"/>
</dbReference>
<evidence type="ECO:0000259" key="14">
    <source>
        <dbReference type="PROSITE" id="PS51915"/>
    </source>
</evidence>
<dbReference type="PROSITE" id="PS50157">
    <property type="entry name" value="ZINC_FINGER_C2H2_2"/>
    <property type="match status" value="7"/>
</dbReference>
<dbReference type="SUPFAM" id="SSF57667">
    <property type="entry name" value="beta-beta-alpha zinc fingers"/>
    <property type="match status" value="4"/>
</dbReference>
<dbReference type="InterPro" id="IPR036236">
    <property type="entry name" value="Znf_C2H2_sf"/>
</dbReference>
<dbReference type="PROSITE" id="PS00028">
    <property type="entry name" value="ZINC_FINGER_C2H2_1"/>
    <property type="match status" value="8"/>
</dbReference>
<feature type="domain" description="C2H2-type" evidence="13">
    <location>
        <begin position="288"/>
        <end position="316"/>
    </location>
</feature>
<evidence type="ECO:0000256" key="9">
    <source>
        <dbReference type="ARBA" id="ARBA00023242"/>
    </source>
</evidence>
<feature type="domain" description="ZAD" evidence="14">
    <location>
        <begin position="21"/>
        <end position="96"/>
    </location>
</feature>
<feature type="compositionally biased region" description="Basic and acidic residues" evidence="12">
    <location>
        <begin position="142"/>
        <end position="156"/>
    </location>
</feature>
<comment type="subcellular location">
    <subcellularLocation>
        <location evidence="1">Nucleus</location>
    </subcellularLocation>
</comment>
<dbReference type="FunFam" id="3.30.160.60:FF:000322">
    <property type="entry name" value="GDNF-inducible zinc finger protein 1"/>
    <property type="match status" value="1"/>
</dbReference>
<evidence type="ECO:0000256" key="3">
    <source>
        <dbReference type="ARBA" id="ARBA00022737"/>
    </source>
</evidence>
<feature type="domain" description="C2H2-type" evidence="13">
    <location>
        <begin position="343"/>
        <end position="370"/>
    </location>
</feature>
<evidence type="ECO:0000256" key="4">
    <source>
        <dbReference type="ARBA" id="ARBA00022771"/>
    </source>
</evidence>